<keyword evidence="3 6" id="KW-1133">Transmembrane helix</keyword>
<organism evidence="8 9">
    <name type="scientific">Lecanosticta acicola</name>
    <dbReference type="NCBI Taxonomy" id="111012"/>
    <lineage>
        <taxon>Eukaryota</taxon>
        <taxon>Fungi</taxon>
        <taxon>Dikarya</taxon>
        <taxon>Ascomycota</taxon>
        <taxon>Pezizomycotina</taxon>
        <taxon>Dothideomycetes</taxon>
        <taxon>Dothideomycetidae</taxon>
        <taxon>Mycosphaerellales</taxon>
        <taxon>Mycosphaerellaceae</taxon>
        <taxon>Lecanosticta</taxon>
    </lineage>
</organism>
<dbReference type="PANTHER" id="PTHR33048">
    <property type="entry name" value="PTH11-LIKE INTEGRAL MEMBRANE PROTEIN (AFU_ORTHOLOGUE AFUA_5G11245)"/>
    <property type="match status" value="1"/>
</dbReference>
<evidence type="ECO:0000259" key="7">
    <source>
        <dbReference type="Pfam" id="PF20684"/>
    </source>
</evidence>
<keyword evidence="2 6" id="KW-0812">Transmembrane</keyword>
<reference evidence="8" key="1">
    <citation type="submission" date="2023-11" db="EMBL/GenBank/DDBJ databases">
        <authorList>
            <person name="Alioto T."/>
            <person name="Alioto T."/>
            <person name="Gomez Garrido J."/>
        </authorList>
    </citation>
    <scope>NUCLEOTIDE SEQUENCE</scope>
</reference>
<dbReference type="EMBL" id="CAVMBE010000095">
    <property type="protein sequence ID" value="CAK4033832.1"/>
    <property type="molecule type" value="Genomic_DNA"/>
</dbReference>
<name>A0AAI9EEU1_9PEZI</name>
<dbReference type="PANTHER" id="PTHR33048:SF47">
    <property type="entry name" value="INTEGRAL MEMBRANE PROTEIN-RELATED"/>
    <property type="match status" value="1"/>
</dbReference>
<gene>
    <name evidence="8" type="ORF">LECACI_7A008990</name>
</gene>
<feature type="transmembrane region" description="Helical" evidence="6">
    <location>
        <begin position="139"/>
        <end position="159"/>
    </location>
</feature>
<comment type="caution">
    <text evidence="8">The sequence shown here is derived from an EMBL/GenBank/DDBJ whole genome shotgun (WGS) entry which is preliminary data.</text>
</comment>
<proteinExistence type="inferred from homology"/>
<evidence type="ECO:0000256" key="5">
    <source>
        <dbReference type="ARBA" id="ARBA00038359"/>
    </source>
</evidence>
<feature type="transmembrane region" description="Helical" evidence="6">
    <location>
        <begin position="263"/>
        <end position="283"/>
    </location>
</feature>
<evidence type="ECO:0000313" key="9">
    <source>
        <dbReference type="Proteomes" id="UP001296104"/>
    </source>
</evidence>
<feature type="transmembrane region" description="Helical" evidence="6">
    <location>
        <begin position="24"/>
        <end position="46"/>
    </location>
</feature>
<dbReference type="InterPro" id="IPR052337">
    <property type="entry name" value="SAT4-like"/>
</dbReference>
<accession>A0AAI9EEU1</accession>
<dbReference type="Pfam" id="PF20684">
    <property type="entry name" value="Fung_rhodopsin"/>
    <property type="match status" value="1"/>
</dbReference>
<sequence length="405" mass="45512">MDIAGLVALWKKSREAPDETRGPLLLRVVWVLLAISMFVLTLRLWAKFHTTRRLYHDDALMTASALVGLAHAVMVTIAISHGLGRHFAHLSFPELASTIKFGAWSLLPGFLSPVLGRLSFCCTVLWLARTDPRMPLWPIYFFIALQIILNALGMILFYVQCGPDLDTFWTISKELHYDDYCWSPLVQTKYQYAMGAFNTLFDLFLAIVPAILIEHSRLSRKSKIGLACLLCLSLLAMVASIIKTYEAKNLSHVSDYTYDLCEYVIWISVELNIVIITASIPILRPLFRKLRRRDAPSHPDESDMASELPGWRRSHVPLPSALPSPTLSKYPSLVKMQSVQHVPQQSISSQAEIVSWDAESPTEITVITEVEVSYEPYESGNVPWVHAALIGLVQGEIANPKLVRA</sequence>
<evidence type="ECO:0000256" key="2">
    <source>
        <dbReference type="ARBA" id="ARBA00022692"/>
    </source>
</evidence>
<keyword evidence="9" id="KW-1185">Reference proteome</keyword>
<keyword evidence="4 6" id="KW-0472">Membrane</keyword>
<feature type="transmembrane region" description="Helical" evidence="6">
    <location>
        <begin position="58"/>
        <end position="83"/>
    </location>
</feature>
<evidence type="ECO:0000313" key="8">
    <source>
        <dbReference type="EMBL" id="CAK4033832.1"/>
    </source>
</evidence>
<evidence type="ECO:0000256" key="4">
    <source>
        <dbReference type="ARBA" id="ARBA00023136"/>
    </source>
</evidence>
<evidence type="ECO:0000256" key="6">
    <source>
        <dbReference type="SAM" id="Phobius"/>
    </source>
</evidence>
<evidence type="ECO:0000256" key="1">
    <source>
        <dbReference type="ARBA" id="ARBA00004141"/>
    </source>
</evidence>
<feature type="transmembrane region" description="Helical" evidence="6">
    <location>
        <begin position="192"/>
        <end position="212"/>
    </location>
</feature>
<dbReference type="AlphaFoldDB" id="A0AAI9EEU1"/>
<evidence type="ECO:0000256" key="3">
    <source>
        <dbReference type="ARBA" id="ARBA00022989"/>
    </source>
</evidence>
<dbReference type="Proteomes" id="UP001296104">
    <property type="component" value="Unassembled WGS sequence"/>
</dbReference>
<dbReference type="InterPro" id="IPR049326">
    <property type="entry name" value="Rhodopsin_dom_fungi"/>
</dbReference>
<feature type="transmembrane region" description="Helical" evidence="6">
    <location>
        <begin position="103"/>
        <end position="127"/>
    </location>
</feature>
<comment type="subcellular location">
    <subcellularLocation>
        <location evidence="1">Membrane</location>
        <topology evidence="1">Multi-pass membrane protein</topology>
    </subcellularLocation>
</comment>
<comment type="similarity">
    <text evidence="5">Belongs to the SAT4 family.</text>
</comment>
<feature type="transmembrane region" description="Helical" evidence="6">
    <location>
        <begin position="224"/>
        <end position="243"/>
    </location>
</feature>
<feature type="domain" description="Rhodopsin" evidence="7">
    <location>
        <begin position="42"/>
        <end position="289"/>
    </location>
</feature>
<dbReference type="GO" id="GO:0016020">
    <property type="term" value="C:membrane"/>
    <property type="evidence" value="ECO:0007669"/>
    <property type="project" value="UniProtKB-SubCell"/>
</dbReference>
<protein>
    <recommendedName>
        <fullName evidence="7">Rhodopsin domain-containing protein</fullName>
    </recommendedName>
</protein>